<dbReference type="GO" id="GO:0000139">
    <property type="term" value="C:Golgi membrane"/>
    <property type="evidence" value="ECO:0007669"/>
    <property type="project" value="UniProtKB-SubCell"/>
</dbReference>
<evidence type="ECO:0000256" key="5">
    <source>
        <dbReference type="ARBA" id="ARBA00022679"/>
    </source>
</evidence>
<keyword evidence="6 13" id="KW-0812">Transmembrane</keyword>
<evidence type="ECO:0000256" key="4">
    <source>
        <dbReference type="ARBA" id="ARBA00009105"/>
    </source>
</evidence>
<feature type="transmembrane region" description="Helical" evidence="13">
    <location>
        <begin position="538"/>
        <end position="557"/>
    </location>
</feature>
<dbReference type="GO" id="GO:0000026">
    <property type="term" value="F:alpha-1,2-mannosyltransferase activity"/>
    <property type="evidence" value="ECO:0007669"/>
    <property type="project" value="TreeGrafter"/>
</dbReference>
<dbReference type="VEuPathDB" id="FungiDB:PC110_g5858"/>
<evidence type="ECO:0000313" key="17">
    <source>
        <dbReference type="Proteomes" id="UP000688947"/>
    </source>
</evidence>
<dbReference type="VEuPathDB" id="FungiDB:PC110_g5857"/>
<evidence type="ECO:0000313" key="16">
    <source>
        <dbReference type="EMBL" id="KAG6970493.1"/>
    </source>
</evidence>
<dbReference type="GO" id="GO:0046354">
    <property type="term" value="P:mannan biosynthetic process"/>
    <property type="evidence" value="ECO:0007669"/>
    <property type="project" value="TreeGrafter"/>
</dbReference>
<comment type="caution">
    <text evidence="16">The sequence shown here is derived from an EMBL/GenBank/DDBJ whole genome shotgun (WGS) entry which is preliminary data.</text>
</comment>
<comment type="similarity">
    <text evidence="4">Belongs to the MNN1/MNT family.</text>
</comment>
<evidence type="ECO:0000256" key="13">
    <source>
        <dbReference type="SAM" id="Phobius"/>
    </source>
</evidence>
<evidence type="ECO:0000256" key="10">
    <source>
        <dbReference type="ARBA" id="ARBA00023136"/>
    </source>
</evidence>
<comment type="similarity">
    <text evidence="12">Belongs to the PP2C family.</text>
</comment>
<dbReference type="PANTHER" id="PTHR31646:SF1">
    <property type="entry name" value="ALPHA-1,2-MANNOSYLTRANSFERASE MNN2"/>
    <property type="match status" value="1"/>
</dbReference>
<keyword evidence="5" id="KW-0808">Transferase</keyword>
<feature type="domain" description="PPM-type phosphatase" evidence="15">
    <location>
        <begin position="741"/>
        <end position="1056"/>
    </location>
</feature>
<keyword evidence="14" id="KW-0732">Signal</keyword>
<dbReference type="PROSITE" id="PS51746">
    <property type="entry name" value="PPM_2"/>
    <property type="match status" value="1"/>
</dbReference>
<dbReference type="EMBL" id="JAENGZ010000072">
    <property type="protein sequence ID" value="KAG6970493.1"/>
    <property type="molecule type" value="Genomic_DNA"/>
</dbReference>
<reference evidence="16" key="1">
    <citation type="submission" date="2021-01" db="EMBL/GenBank/DDBJ databases">
        <title>Phytophthora aleatoria, a newly-described species from Pinus radiata is distinct from Phytophthora cactorum isolates based on comparative genomics.</title>
        <authorList>
            <person name="Mcdougal R."/>
            <person name="Panda P."/>
            <person name="Williams N."/>
            <person name="Studholme D.J."/>
        </authorList>
    </citation>
    <scope>NUCLEOTIDE SEQUENCE</scope>
    <source>
        <strain evidence="16">NZFS 3830</strain>
    </source>
</reference>
<evidence type="ECO:0000256" key="11">
    <source>
        <dbReference type="ARBA" id="ARBA00037847"/>
    </source>
</evidence>
<dbReference type="SMART" id="SM00332">
    <property type="entry name" value="PP2Cc"/>
    <property type="match status" value="1"/>
</dbReference>
<keyword evidence="8 13" id="KW-1133">Transmembrane helix</keyword>
<dbReference type="InterPro" id="IPR001932">
    <property type="entry name" value="PPM-type_phosphatase-like_dom"/>
</dbReference>
<keyword evidence="12" id="KW-0904">Protein phosphatase</keyword>
<dbReference type="FunFam" id="3.60.40.10:FF:000089">
    <property type="entry name" value="Protein phosphatase 2C 71"/>
    <property type="match status" value="1"/>
</dbReference>
<dbReference type="AlphaFoldDB" id="A0A8T1UWI6"/>
<evidence type="ECO:0000259" key="15">
    <source>
        <dbReference type="PROSITE" id="PS51746"/>
    </source>
</evidence>
<evidence type="ECO:0000256" key="12">
    <source>
        <dbReference type="RuleBase" id="RU003465"/>
    </source>
</evidence>
<protein>
    <recommendedName>
        <fullName evidence="15">PPM-type phosphatase domain-containing protein</fullName>
    </recommendedName>
</protein>
<dbReference type="InterPro" id="IPR000222">
    <property type="entry name" value="PP2C_BS"/>
</dbReference>
<gene>
    <name evidence="16" type="ORF">JG687_00002580</name>
</gene>
<dbReference type="Pfam" id="PF00481">
    <property type="entry name" value="PP2C"/>
    <property type="match status" value="1"/>
</dbReference>
<dbReference type="OrthoDB" id="430354at2759"/>
<evidence type="ECO:0000256" key="9">
    <source>
        <dbReference type="ARBA" id="ARBA00023034"/>
    </source>
</evidence>
<evidence type="ECO:0000256" key="1">
    <source>
        <dbReference type="ARBA" id="ARBA00004170"/>
    </source>
</evidence>
<evidence type="ECO:0000256" key="14">
    <source>
        <dbReference type="SAM" id="SignalP"/>
    </source>
</evidence>
<accession>A0A8T1UWI6</accession>
<keyword evidence="12" id="KW-0378">Hydrolase</keyword>
<keyword evidence="9" id="KW-0333">Golgi apparatus</keyword>
<feature type="chain" id="PRO_5035751340" description="PPM-type phosphatase domain-containing protein" evidence="14">
    <location>
        <begin position="18"/>
        <end position="1057"/>
    </location>
</feature>
<dbReference type="GO" id="GO:0043169">
    <property type="term" value="F:cation binding"/>
    <property type="evidence" value="ECO:0007669"/>
    <property type="project" value="InterPro"/>
</dbReference>
<dbReference type="InterPro" id="IPR022751">
    <property type="entry name" value="Alpha_mannosyltransferase"/>
</dbReference>
<evidence type="ECO:0000256" key="8">
    <source>
        <dbReference type="ARBA" id="ARBA00022989"/>
    </source>
</evidence>
<dbReference type="GO" id="GO:0004721">
    <property type="term" value="F:phosphoprotein phosphatase activity"/>
    <property type="evidence" value="ECO:0007669"/>
    <property type="project" value="UniProtKB-KW"/>
</dbReference>
<evidence type="ECO:0000256" key="7">
    <source>
        <dbReference type="ARBA" id="ARBA00022968"/>
    </source>
</evidence>
<feature type="signal peptide" evidence="14">
    <location>
        <begin position="1"/>
        <end position="17"/>
    </location>
</feature>
<dbReference type="CDD" id="cd00143">
    <property type="entry name" value="PP2Cc"/>
    <property type="match status" value="1"/>
</dbReference>
<evidence type="ECO:0000256" key="2">
    <source>
        <dbReference type="ARBA" id="ARBA00004394"/>
    </source>
</evidence>
<evidence type="ECO:0000256" key="3">
    <source>
        <dbReference type="ARBA" id="ARBA00004606"/>
    </source>
</evidence>
<dbReference type="Proteomes" id="UP000688947">
    <property type="component" value="Unassembled WGS sequence"/>
</dbReference>
<evidence type="ECO:0000256" key="6">
    <source>
        <dbReference type="ARBA" id="ARBA00022692"/>
    </source>
</evidence>
<keyword evidence="7" id="KW-0735">Signal-anchor</keyword>
<dbReference type="PROSITE" id="PS01032">
    <property type="entry name" value="PPM_1"/>
    <property type="match status" value="1"/>
</dbReference>
<keyword evidence="10 13" id="KW-0472">Membrane</keyword>
<proteinExistence type="inferred from homology"/>
<sequence length="1057" mass="120402">MLLQRLVVMLYSLWALLQRIKHKKWYLLVFVSFYMGLRSTQKEPVVGKPRDVFINHMITETKEDGIHMAPTPVVAPWTNASFECVGWKRIHSCKEEKPEDEEKETPEPEKDFLGCSEEIGTQMAGYCIVRNRTSGDLYKLMVSGCDSLPTGYYTCDMARDFSEFGYHSVKYEHNPVAPSLALPYAATSKRQPTNGVLMIIYDRVLPSAYATIRMLRVQGCELPVELWYRPDEMSIDNPIIHKLLSDYNVRMRPIFDRRAMGFHVKPYAVYYSNFDNVLLLDADNLPAKDPTYLFEEPEFLRTGAIFWPDYWQPSNSLFQLSDTSLLWQLTGVDYVDMFEQESGQVLIDRLRSKRALDKLMYYSTHQPRLLEQLHLIWGDKDLFRLAWLNASQPFHFIKYPPAVGGLDLQKEKGVFCGLAMIQHDVQGNLVFFHRNSIKLDGKPDQPRIMSHIQEYSLEGNPRDYRIFQAVYAHKECCYYIGTDSLPDGRPATQVTPIDSTIYASIEDLAIQFSVEARQLLIDDALAHDLGFRSMRVQYIVALFLLAYVMAIIAFVWCKGRPARERLPSRWKPMENLKVYPWSDGKVTEYQILSRWWPMQTVLRARGRALAAARPPRPSRSSPAAFVIPQSRLQSPGMQRAVFSTSPFSSPTGQNSEFPATEIEGRSHLWTGLALAAAAMAFVVTEAAADAKEPAEEKEDPKEIVKHINERKEDVKAGAKQNESKKRTLRKRKTSVRDGKLVVSTAAVRGDRAYMEDTSYVSSCKRFAAVYDGHGGAAVSQYLRNQLYSMLSPELAQLDQQILAENKEENNVAAKSSRRLKIAAMLRDTVHKLDQEVIAKNEWKFQGSTAVGVLLYEDVLYSLNVGDSRAVLCRGGNTVELTRDHKPNDPQERARIESLGGRVQWYGYVDAQGEPIEPYGAYRVNGNLAVARAIGDRDSRPFVIGEAEIRQYDIEYDKDEFIVIASDGLWDVFTSSEVVEFVQDVMSGELGGREAWSSGGHSDTRVPIFEWSQQYTSDRSMIKAARRRRKVQIANYLVQEALFRGTSDNVSVVVVWLR</sequence>
<dbReference type="PANTHER" id="PTHR31646">
    <property type="entry name" value="ALPHA-1,2-MANNOSYLTRANSFERASE MNN2"/>
    <property type="match status" value="1"/>
</dbReference>
<organism evidence="16 17">
    <name type="scientific">Phytophthora cactorum</name>
    <dbReference type="NCBI Taxonomy" id="29920"/>
    <lineage>
        <taxon>Eukaryota</taxon>
        <taxon>Sar</taxon>
        <taxon>Stramenopiles</taxon>
        <taxon>Oomycota</taxon>
        <taxon>Peronosporomycetes</taxon>
        <taxon>Peronosporales</taxon>
        <taxon>Peronosporaceae</taxon>
        <taxon>Phytophthora</taxon>
    </lineage>
</organism>
<dbReference type="Pfam" id="PF11051">
    <property type="entry name" value="Mannosyl_trans3"/>
    <property type="match status" value="1"/>
</dbReference>
<comment type="subcellular location">
    <subcellularLocation>
        <location evidence="11">Endomembrane system</location>
        <topology evidence="11">Single-pass membrane protein</topology>
    </subcellularLocation>
    <subcellularLocation>
        <location evidence="2">Golgi apparatus membrane</location>
    </subcellularLocation>
    <subcellularLocation>
        <location evidence="1">Membrane</location>
        <topology evidence="1">Peripheral membrane protein</topology>
    </subcellularLocation>
    <subcellularLocation>
        <location evidence="3">Membrane</location>
        <topology evidence="3">Single-pass type II membrane protein</topology>
    </subcellularLocation>
</comment>
<name>A0A8T1UWI6_9STRA</name>